<keyword evidence="3" id="KW-1185">Reference proteome</keyword>
<dbReference type="Pfam" id="PF06812">
    <property type="entry name" value="ImpA_N"/>
    <property type="match status" value="1"/>
</dbReference>
<dbReference type="PANTHER" id="PTHR37951">
    <property type="entry name" value="CYTOPLASMIC PROTEIN-RELATED"/>
    <property type="match status" value="1"/>
</dbReference>
<evidence type="ECO:0000313" key="3">
    <source>
        <dbReference type="Proteomes" id="UP000242515"/>
    </source>
</evidence>
<evidence type="ECO:0000259" key="1">
    <source>
        <dbReference type="Pfam" id="PF06812"/>
    </source>
</evidence>
<reference evidence="3" key="1">
    <citation type="submission" date="2016-10" db="EMBL/GenBank/DDBJ databases">
        <authorList>
            <person name="Varghese N."/>
            <person name="Submissions S."/>
        </authorList>
    </citation>
    <scope>NUCLEOTIDE SEQUENCE [LARGE SCALE GENOMIC DNA]</scope>
    <source>
        <strain evidence="3">8N4</strain>
    </source>
</reference>
<dbReference type="EMBL" id="FOGC01000006">
    <property type="protein sequence ID" value="SEQ77030.1"/>
    <property type="molecule type" value="Genomic_DNA"/>
</dbReference>
<proteinExistence type="predicted"/>
<dbReference type="OrthoDB" id="9771118at2"/>
<dbReference type="AlphaFoldDB" id="A0A1H9IR19"/>
<organism evidence="2 3">
    <name type="scientific">Rosenbergiella nectarea</name>
    <dbReference type="NCBI Taxonomy" id="988801"/>
    <lineage>
        <taxon>Bacteria</taxon>
        <taxon>Pseudomonadati</taxon>
        <taxon>Pseudomonadota</taxon>
        <taxon>Gammaproteobacteria</taxon>
        <taxon>Enterobacterales</taxon>
        <taxon>Erwiniaceae</taxon>
        <taxon>Rosenbergiella</taxon>
    </lineage>
</organism>
<dbReference type="PANTHER" id="PTHR37951:SF1">
    <property type="entry name" value="TYPE VI SECRETION SYSTEM COMPONENT TSSA1"/>
    <property type="match status" value="1"/>
</dbReference>
<dbReference type="Proteomes" id="UP000242515">
    <property type="component" value="Unassembled WGS sequence"/>
</dbReference>
<protein>
    <submittedName>
        <fullName evidence="2">Type VI secretion system protein ImpA</fullName>
    </submittedName>
</protein>
<sequence>MSALTPIFAQYPWLWEPINDEHPCGTPLDYHSAFLALQQQVSSSLSIEYGEFVQAPTPIKWSSLLPTLHTLSQQTKDIRLIILLIRAHLPQEGITSIIEGTALLIALLERWPEAVHPQCYDEGDHVPEFRHNALAGLDEIEGCVAELRRCTLITAEEEAYSLSEVEQWILSDKTRSLTERERLQQLYHHHHSFFESCLVAQQRLNQLCQLPSSALGTDSLSFPHLSSLLATFCRFHQRQPQGPFPNDTPILTAAAGQPSRVETLHYRSEAREKLREIRENFAYYEPSSPLSLLLSFAENSIGLDYPQISQRFPRELLSLLTLEKEC</sequence>
<name>A0A1H9IR19_9GAMM</name>
<dbReference type="InterPro" id="IPR010657">
    <property type="entry name" value="ImpA_N"/>
</dbReference>
<gene>
    <name evidence="2" type="ORF">SAMN05216522_106152</name>
</gene>
<dbReference type="STRING" id="988801.SAMN05216522_106152"/>
<evidence type="ECO:0000313" key="2">
    <source>
        <dbReference type="EMBL" id="SEQ77030.1"/>
    </source>
</evidence>
<accession>A0A1H9IR19</accession>
<feature type="domain" description="ImpA N-terminal" evidence="1">
    <location>
        <begin position="16"/>
        <end position="138"/>
    </location>
</feature>
<dbReference type="InterPro" id="IPR017740">
    <property type="entry name" value="TssA-like"/>
</dbReference>
<dbReference type="RefSeq" id="WP_092675807.1">
    <property type="nucleotide sequence ID" value="NZ_FOGC01000006.1"/>
</dbReference>